<proteinExistence type="predicted"/>
<reference evidence="1" key="1">
    <citation type="submission" date="2011-11" db="EMBL/GenBank/DDBJ databases">
        <title>The Genome Sequence of Fusarium oxysporum Cotton.</title>
        <authorList>
            <consortium name="The Broad Institute Genome Sequencing Platform"/>
            <person name="Ma L.-J."/>
            <person name="Gale L.R."/>
            <person name="Schwartz D.C."/>
            <person name="Zhou S."/>
            <person name="Corby-Kistler H."/>
            <person name="Young S.K."/>
            <person name="Zeng Q."/>
            <person name="Gargeya S."/>
            <person name="Fitzgerald M."/>
            <person name="Haas B."/>
            <person name="Abouelleil A."/>
            <person name="Alvarado L."/>
            <person name="Arachchi H.M."/>
            <person name="Berlin A."/>
            <person name="Brown A."/>
            <person name="Chapman S.B."/>
            <person name="Chen Z."/>
            <person name="Dunbar C."/>
            <person name="Freedman E."/>
            <person name="Gearin G."/>
            <person name="Goldberg J."/>
            <person name="Griggs A."/>
            <person name="Gujja S."/>
            <person name="Heiman D."/>
            <person name="Howarth C."/>
            <person name="Larson L."/>
            <person name="Lui A."/>
            <person name="MacDonald P.J.P."/>
            <person name="Montmayeur A."/>
            <person name="Murphy C."/>
            <person name="Neiman D."/>
            <person name="Pearson M."/>
            <person name="Priest M."/>
            <person name="Roberts A."/>
            <person name="Saif S."/>
            <person name="Shea T."/>
            <person name="Shenoy N."/>
            <person name="Sisk P."/>
            <person name="Stolte C."/>
            <person name="Sykes S."/>
            <person name="Wortman J."/>
            <person name="Nusbaum C."/>
            <person name="Birren B."/>
        </authorList>
    </citation>
    <scope>NUCLEOTIDE SEQUENCE [LARGE SCALE GENOMIC DNA]</scope>
    <source>
        <strain evidence="1">25433</strain>
    </source>
</reference>
<accession>X0L6G0</accession>
<dbReference type="HOGENOM" id="CLU_038491_0_0_1"/>
<name>X0L6G0_FUSOX</name>
<dbReference type="OrthoDB" id="5083682at2759"/>
<organism evidence="1">
    <name type="scientific">Fusarium oxysporum f. sp. vasinfectum 25433</name>
    <dbReference type="NCBI Taxonomy" id="1089449"/>
    <lineage>
        <taxon>Eukaryota</taxon>
        <taxon>Fungi</taxon>
        <taxon>Dikarya</taxon>
        <taxon>Ascomycota</taxon>
        <taxon>Pezizomycotina</taxon>
        <taxon>Sordariomycetes</taxon>
        <taxon>Hypocreomycetidae</taxon>
        <taxon>Hypocreales</taxon>
        <taxon>Nectriaceae</taxon>
        <taxon>Fusarium</taxon>
        <taxon>Fusarium oxysporum species complex</taxon>
    </lineage>
</organism>
<dbReference type="Proteomes" id="UP000030701">
    <property type="component" value="Unassembled WGS sequence"/>
</dbReference>
<evidence type="ECO:0000313" key="1">
    <source>
        <dbReference type="EMBL" id="EXM16561.1"/>
    </source>
</evidence>
<protein>
    <submittedName>
        <fullName evidence="1">Uncharacterized protein</fullName>
    </submittedName>
</protein>
<dbReference type="EMBL" id="KK035220">
    <property type="protein sequence ID" value="EXM16561.1"/>
    <property type="molecule type" value="Genomic_DNA"/>
</dbReference>
<reference evidence="1" key="2">
    <citation type="submission" date="2014-03" db="EMBL/GenBank/DDBJ databases">
        <title>The Genome Annotation of Fusarium oxysporum Cotton.</title>
        <authorList>
            <consortium name="The Broad Institute Genomics Platform"/>
            <person name="Ma L.-J."/>
            <person name="Corby-Kistler H."/>
            <person name="Broz K."/>
            <person name="Gale L.R."/>
            <person name="Jonkers W."/>
            <person name="O'Donnell K."/>
            <person name="Ploetz R."/>
            <person name="Steinberg C."/>
            <person name="Schwartz D.C."/>
            <person name="VanEtten H."/>
            <person name="Zhou S."/>
            <person name="Young S.K."/>
            <person name="Zeng Q."/>
            <person name="Gargeya S."/>
            <person name="Fitzgerald M."/>
            <person name="Abouelleil A."/>
            <person name="Alvarado L."/>
            <person name="Chapman S.B."/>
            <person name="Gainer-Dewar J."/>
            <person name="Goldberg J."/>
            <person name="Griggs A."/>
            <person name="Gujja S."/>
            <person name="Hansen M."/>
            <person name="Howarth C."/>
            <person name="Imamovic A."/>
            <person name="Ireland A."/>
            <person name="Larimer J."/>
            <person name="McCowan C."/>
            <person name="Murphy C."/>
            <person name="Pearson M."/>
            <person name="Poon T.W."/>
            <person name="Priest M."/>
            <person name="Roberts A."/>
            <person name="Saif S."/>
            <person name="Shea T."/>
            <person name="Sykes S."/>
            <person name="Wortman J."/>
            <person name="Nusbaum C."/>
            <person name="Birren B."/>
        </authorList>
    </citation>
    <scope>NUCLEOTIDE SEQUENCE</scope>
    <source>
        <strain evidence="1">25433</strain>
    </source>
</reference>
<sequence>MGSDFLADINNNHAQECRMDWGPRFACGIKAITALGQLLVVTRLELDVSTLEIPGSYDSRGRLTTAGEKVQSCSRLYLEAFAKSEQSSGKLSNTAWGLASSRGSTTIGQTIQEIGISLASAIGGVRETHDSYRAVFERFINLKEEKIDRLHRTMSRISYTISMDEYHHCNSTTDQQLRDSKDVAELRELAIELRLTFYIMFDWSSLYTRISQDIFTPALGEVQSFSSLSTLISSIDLSSDRLKLRPAQQGQPTPRQNASLFCRSSMPITTIPPAYSEGSNISFSQSSVSMAKDKLTLHKVAEFAEIELNKLYRSEKRDEICTRESDGGLYHNYADRNQRTQRRTKAYLE</sequence>
<dbReference type="AlphaFoldDB" id="X0L6G0"/>
<gene>
    <name evidence="1" type="ORF">FOTG_15146</name>
</gene>